<comment type="function">
    <text evidence="6">GTPase that associates with the 50S ribosomal subunit and may have a role during protein synthesis or ribosome biogenesis.</text>
</comment>
<dbReference type="HAMAP" id="MF_00900">
    <property type="entry name" value="GTPase_HflX"/>
    <property type="match status" value="1"/>
</dbReference>
<dbReference type="InterPro" id="IPR016496">
    <property type="entry name" value="GTPase_HflX"/>
</dbReference>
<keyword evidence="7" id="KW-0175">Coiled coil</keyword>
<gene>
    <name evidence="6" type="primary">hflX</name>
    <name evidence="9" type="ORF">CAAU_2137</name>
</gene>
<evidence type="ECO:0000256" key="7">
    <source>
        <dbReference type="SAM" id="Coils"/>
    </source>
</evidence>
<dbReference type="OrthoDB" id="9812272at2"/>
<dbReference type="STRING" id="857293.CAAU_2137"/>
<dbReference type="PANTHER" id="PTHR10229">
    <property type="entry name" value="GTP-BINDING PROTEIN HFLX"/>
    <property type="match status" value="1"/>
</dbReference>
<dbReference type="SUPFAM" id="SSF52540">
    <property type="entry name" value="P-loop containing nucleoside triphosphate hydrolases"/>
    <property type="match status" value="1"/>
</dbReference>
<dbReference type="FunFam" id="3.40.50.11060:FF:000001">
    <property type="entry name" value="GTPase HflX"/>
    <property type="match status" value="1"/>
</dbReference>
<accession>I7LHQ8</accession>
<comment type="subcellular location">
    <subcellularLocation>
        <location evidence="6">Cytoplasm</location>
    </subcellularLocation>
    <text evidence="6">May associate with membranes.</text>
</comment>
<dbReference type="CDD" id="cd01878">
    <property type="entry name" value="HflX"/>
    <property type="match status" value="1"/>
</dbReference>
<keyword evidence="2" id="KW-0479">Metal-binding</keyword>
<protein>
    <recommendedName>
        <fullName evidence="6">GTPase HflX</fullName>
    </recommendedName>
    <alternativeName>
        <fullName evidence="6">GTP-binding protein HflX</fullName>
    </alternativeName>
</protein>
<dbReference type="Proteomes" id="UP000007652">
    <property type="component" value="Unassembled WGS sequence"/>
</dbReference>
<dbReference type="GO" id="GO:0005737">
    <property type="term" value="C:cytoplasm"/>
    <property type="evidence" value="ECO:0007669"/>
    <property type="project" value="UniProtKB-SubCell"/>
</dbReference>
<dbReference type="GO" id="GO:0046872">
    <property type="term" value="F:metal ion binding"/>
    <property type="evidence" value="ECO:0007669"/>
    <property type="project" value="UniProtKB-KW"/>
</dbReference>
<dbReference type="GO" id="GO:0043022">
    <property type="term" value="F:ribosome binding"/>
    <property type="evidence" value="ECO:0007669"/>
    <property type="project" value="TreeGrafter"/>
</dbReference>
<dbReference type="AlphaFoldDB" id="I7LHQ8"/>
<feature type="coiled-coil region" evidence="7">
    <location>
        <begin position="335"/>
        <end position="369"/>
    </location>
</feature>
<dbReference type="Pfam" id="PF13167">
    <property type="entry name" value="GTP-bdg_N"/>
    <property type="match status" value="1"/>
</dbReference>
<evidence type="ECO:0000256" key="2">
    <source>
        <dbReference type="ARBA" id="ARBA00022723"/>
    </source>
</evidence>
<comment type="similarity">
    <text evidence="6">Belongs to the TRAFAC class OBG-HflX-like GTPase superfamily. HflX GTPase family.</text>
</comment>
<name>I7LHQ8_9CLOT</name>
<dbReference type="PROSITE" id="PS51705">
    <property type="entry name" value="G_HFLX"/>
    <property type="match status" value="1"/>
</dbReference>
<keyword evidence="10" id="KW-1185">Reference proteome</keyword>
<sequence>MIRGNLEGVKKSYINELEALFEIDLDKNLIISKDILNVLSRISWELKREISIYINRRGKIVDIAIGDSETVNLEEIFEKRKEGGLSGIRCIHTHPSGQGELSVVDITALVSLRFDMMVAVGVNEGKPIDFSIGLISVIDGMLSKRADILGPYEAGIIESIDALKLIREVEEKLEERVFILEEKAKEKVILVAAGNDDLYTVEESLEELKELAETAGAEVVFKLYQKKSKIDPATYIGSGKAREISLLRQSLMADAVIFDDQLSPAQIRNLEEILGCKVIDRTALILDIFAQRAKSKEGKLQVELAQLKYRLPRLTGFGAMLSRTGGGIGTRGPGEKKLEIDKRHIMRRINDLEKELEAVRNTRQVQREKRLSNEIPVVSIVGYTNAGKSTLRNKLCEIAGVDKEKVFEANMLFATLDTTTRLVNLPNGKDVLISDTVGFIRKLPHELVEAFKSTLEEIIYSDLILHVVDASNKNAEAQIKVVNSVLEEIGAGDKRKILVLNKMDIADCESLEILRGKFKDVVEISAVEGTNLDVLLKVIQDNVYKDMIRAKLLIPYSDTKVVSYLHQNNCIEKEEYTEEGILVCINTTKDVYGRIKEFEVE</sequence>
<organism evidence="9 10">
    <name type="scientific">Caloramator australicus RC3</name>
    <dbReference type="NCBI Taxonomy" id="857293"/>
    <lineage>
        <taxon>Bacteria</taxon>
        <taxon>Bacillati</taxon>
        <taxon>Bacillota</taxon>
        <taxon>Clostridia</taxon>
        <taxon>Eubacteriales</taxon>
        <taxon>Clostridiaceae</taxon>
        <taxon>Caloramator</taxon>
    </lineage>
</organism>
<dbReference type="InterPro" id="IPR025121">
    <property type="entry name" value="GTPase_HflX_N"/>
</dbReference>
<dbReference type="PANTHER" id="PTHR10229:SF0">
    <property type="entry name" value="GTP-BINDING PROTEIN 6-RELATED"/>
    <property type="match status" value="1"/>
</dbReference>
<dbReference type="GO" id="GO:0005525">
    <property type="term" value="F:GTP binding"/>
    <property type="evidence" value="ECO:0007669"/>
    <property type="project" value="UniProtKB-UniRule"/>
</dbReference>
<dbReference type="Pfam" id="PF16360">
    <property type="entry name" value="GTP-bdg_M"/>
    <property type="match status" value="1"/>
</dbReference>
<evidence type="ECO:0000256" key="5">
    <source>
        <dbReference type="ARBA" id="ARBA00023134"/>
    </source>
</evidence>
<dbReference type="RefSeq" id="WP_008909477.1">
    <property type="nucleotide sequence ID" value="NZ_CAKP01000113.1"/>
</dbReference>
<evidence type="ECO:0000313" key="9">
    <source>
        <dbReference type="EMBL" id="CCJ34221.1"/>
    </source>
</evidence>
<feature type="domain" description="Hflx-type G" evidence="8">
    <location>
        <begin position="376"/>
        <end position="547"/>
    </location>
</feature>
<dbReference type="GO" id="GO:0003924">
    <property type="term" value="F:GTPase activity"/>
    <property type="evidence" value="ECO:0007669"/>
    <property type="project" value="UniProtKB-UniRule"/>
</dbReference>
<dbReference type="eggNOG" id="COG2262">
    <property type="taxonomic scope" value="Bacteria"/>
</dbReference>
<dbReference type="Gene3D" id="3.40.50.300">
    <property type="entry name" value="P-loop containing nucleotide triphosphate hydrolases"/>
    <property type="match status" value="1"/>
</dbReference>
<keyword evidence="5 6" id="KW-0342">GTP-binding</keyword>
<evidence type="ECO:0000256" key="6">
    <source>
        <dbReference type="HAMAP-Rule" id="MF_00900"/>
    </source>
</evidence>
<dbReference type="InterPro" id="IPR030394">
    <property type="entry name" value="G_HFLX_dom"/>
</dbReference>
<evidence type="ECO:0000259" key="8">
    <source>
        <dbReference type="PROSITE" id="PS51705"/>
    </source>
</evidence>
<dbReference type="InterPro" id="IPR006073">
    <property type="entry name" value="GTP-bd"/>
</dbReference>
<dbReference type="Pfam" id="PF01926">
    <property type="entry name" value="MMR_HSR1"/>
    <property type="match status" value="1"/>
</dbReference>
<dbReference type="InterPro" id="IPR042108">
    <property type="entry name" value="GTPase_HflX_N_sf"/>
</dbReference>
<comment type="subunit">
    <text evidence="6">Monomer. Associates with the 50S ribosomal subunit.</text>
</comment>
<keyword evidence="3 6" id="KW-0547">Nucleotide-binding</keyword>
<dbReference type="InterPro" id="IPR032305">
    <property type="entry name" value="GTP-bd_M"/>
</dbReference>
<evidence type="ECO:0000256" key="3">
    <source>
        <dbReference type="ARBA" id="ARBA00022741"/>
    </source>
</evidence>
<keyword evidence="4" id="KW-0460">Magnesium</keyword>
<comment type="caution">
    <text evidence="9">The sequence shown here is derived from an EMBL/GenBank/DDBJ whole genome shotgun (WGS) entry which is preliminary data.</text>
</comment>
<evidence type="ECO:0000256" key="1">
    <source>
        <dbReference type="ARBA" id="ARBA00022490"/>
    </source>
</evidence>
<proteinExistence type="inferred from homology"/>
<reference evidence="9 10" key="1">
    <citation type="journal article" date="2011" name="J. Bacteriol.">
        <title>Draft genome sequence of Caloramator australicus strain RC3T, a thermoanaerobe from the Great Artesian Basin of Australia.</title>
        <authorList>
            <person name="Ogg C.D."/>
            <person name="Patel B.K.C."/>
        </authorList>
    </citation>
    <scope>NUCLEOTIDE SEQUENCE [LARGE SCALE GENOMIC DNA]</scope>
    <source>
        <strain evidence="9 10">RC3</strain>
    </source>
</reference>
<dbReference type="Gene3D" id="6.10.250.2860">
    <property type="match status" value="1"/>
</dbReference>
<dbReference type="Gene3D" id="3.40.50.11060">
    <property type="entry name" value="GTPase HflX, N-terminal domain"/>
    <property type="match status" value="1"/>
</dbReference>
<dbReference type="InterPro" id="IPR027417">
    <property type="entry name" value="P-loop_NTPase"/>
</dbReference>
<keyword evidence="1 6" id="KW-0963">Cytoplasm</keyword>
<evidence type="ECO:0000256" key="4">
    <source>
        <dbReference type="ARBA" id="ARBA00022842"/>
    </source>
</evidence>
<dbReference type="EMBL" id="CAKP01000113">
    <property type="protein sequence ID" value="CCJ34221.1"/>
    <property type="molecule type" value="Genomic_DNA"/>
</dbReference>
<dbReference type="NCBIfam" id="TIGR03156">
    <property type="entry name" value="GTP_HflX"/>
    <property type="match status" value="1"/>
</dbReference>
<evidence type="ECO:0000313" key="10">
    <source>
        <dbReference type="Proteomes" id="UP000007652"/>
    </source>
</evidence>